<dbReference type="SMR" id="A2FCB8"/>
<organism evidence="1 2">
    <name type="scientific">Trichomonas vaginalis (strain ATCC PRA-98 / G3)</name>
    <dbReference type="NCBI Taxonomy" id="412133"/>
    <lineage>
        <taxon>Eukaryota</taxon>
        <taxon>Metamonada</taxon>
        <taxon>Parabasalia</taxon>
        <taxon>Trichomonadida</taxon>
        <taxon>Trichomonadidae</taxon>
        <taxon>Trichomonas</taxon>
    </lineage>
</organism>
<keyword evidence="2" id="KW-1185">Reference proteome</keyword>
<dbReference type="EMBL" id="DS113715">
    <property type="protein sequence ID" value="EAX97430.1"/>
    <property type="molecule type" value="Genomic_DNA"/>
</dbReference>
<dbReference type="VEuPathDB" id="TrichDB:TVAGG3_0221610"/>
<dbReference type="Pfam" id="PF09234">
    <property type="entry name" value="DUF1963"/>
    <property type="match status" value="1"/>
</dbReference>
<sequence>MSEATSKLSPEAQKALNRLEKIGKAKMGTFIIGHNGETDTIKCSKFYEKAPSLPEEELFLCDECGEQKHLLVQLYVPSLPPNIQRLLPTELSDALLVFYYCLECLPYGGDQLDVKIYHADDIEKLKYYDIDRGELTAPEIFDSYTTAYTFDHESLFKYCHNEKIENEICDQIKDELEDLRDDSTNSNCFFGGCADFAQGDDCPGPSWDLFLNIGGDKWNHFMWGDCGTAQIWVNCNEPRFILTWSCS</sequence>
<dbReference type="OrthoDB" id="10410527at2759"/>
<gene>
    <name evidence="1" type="ORF">TVAG_226740</name>
</gene>
<evidence type="ECO:0000313" key="1">
    <source>
        <dbReference type="EMBL" id="EAX97430.1"/>
    </source>
</evidence>
<dbReference type="Gene3D" id="2.30.320.10">
    <property type="entry name" value="YwqG-like"/>
    <property type="match status" value="1"/>
</dbReference>
<dbReference type="VEuPathDB" id="TrichDB:TVAG_226740"/>
<accession>A2FCB8</accession>
<dbReference type="SUPFAM" id="SSF103032">
    <property type="entry name" value="Hypothetical protein YwqG"/>
    <property type="match status" value="1"/>
</dbReference>
<reference evidence="1" key="2">
    <citation type="journal article" date="2007" name="Science">
        <title>Draft genome sequence of the sexually transmitted pathogen Trichomonas vaginalis.</title>
        <authorList>
            <person name="Carlton J.M."/>
            <person name="Hirt R.P."/>
            <person name="Silva J.C."/>
            <person name="Delcher A.L."/>
            <person name="Schatz M."/>
            <person name="Zhao Q."/>
            <person name="Wortman J.R."/>
            <person name="Bidwell S.L."/>
            <person name="Alsmark U.C.M."/>
            <person name="Besteiro S."/>
            <person name="Sicheritz-Ponten T."/>
            <person name="Noel C.J."/>
            <person name="Dacks J.B."/>
            <person name="Foster P.G."/>
            <person name="Simillion C."/>
            <person name="Van de Peer Y."/>
            <person name="Miranda-Saavedra D."/>
            <person name="Barton G.J."/>
            <person name="Westrop G.D."/>
            <person name="Mueller S."/>
            <person name="Dessi D."/>
            <person name="Fiori P.L."/>
            <person name="Ren Q."/>
            <person name="Paulsen I."/>
            <person name="Zhang H."/>
            <person name="Bastida-Corcuera F.D."/>
            <person name="Simoes-Barbosa A."/>
            <person name="Brown M.T."/>
            <person name="Hayes R.D."/>
            <person name="Mukherjee M."/>
            <person name="Okumura C.Y."/>
            <person name="Schneider R."/>
            <person name="Smith A.J."/>
            <person name="Vanacova S."/>
            <person name="Villalvazo M."/>
            <person name="Haas B.J."/>
            <person name="Pertea M."/>
            <person name="Feldblyum T.V."/>
            <person name="Utterback T.R."/>
            <person name="Shu C.L."/>
            <person name="Osoegawa K."/>
            <person name="de Jong P.J."/>
            <person name="Hrdy I."/>
            <person name="Horvathova L."/>
            <person name="Zubacova Z."/>
            <person name="Dolezal P."/>
            <person name="Malik S.B."/>
            <person name="Logsdon J.M. Jr."/>
            <person name="Henze K."/>
            <person name="Gupta A."/>
            <person name="Wang C.C."/>
            <person name="Dunne R.L."/>
            <person name="Upcroft J.A."/>
            <person name="Upcroft P."/>
            <person name="White O."/>
            <person name="Salzberg S.L."/>
            <person name="Tang P."/>
            <person name="Chiu C.-H."/>
            <person name="Lee Y.-S."/>
            <person name="Embley T.M."/>
            <person name="Coombs G.H."/>
            <person name="Mottram J.C."/>
            <person name="Tachezy J."/>
            <person name="Fraser-Liggett C.M."/>
            <person name="Johnson P.J."/>
        </authorList>
    </citation>
    <scope>NUCLEOTIDE SEQUENCE [LARGE SCALE GENOMIC DNA]</scope>
    <source>
        <strain evidence="1">G3</strain>
    </source>
</reference>
<proteinExistence type="predicted"/>
<evidence type="ECO:0008006" key="3">
    <source>
        <dbReference type="Google" id="ProtNLM"/>
    </source>
</evidence>
<dbReference type="InterPro" id="IPR035948">
    <property type="entry name" value="YwqG-like_sf"/>
</dbReference>
<dbReference type="RefSeq" id="XP_001310360.1">
    <property type="nucleotide sequence ID" value="XM_001310359.1"/>
</dbReference>
<dbReference type="AlphaFoldDB" id="A2FCB8"/>
<dbReference type="InterPro" id="IPR015315">
    <property type="entry name" value="DUF1963"/>
</dbReference>
<dbReference type="InParanoid" id="A2FCB8"/>
<name>A2FCB8_TRIV3</name>
<protein>
    <recommendedName>
        <fullName evidence="3">DUF1963 domain-containing protein</fullName>
    </recommendedName>
</protein>
<dbReference type="KEGG" id="tva:4755211"/>
<evidence type="ECO:0000313" key="2">
    <source>
        <dbReference type="Proteomes" id="UP000001542"/>
    </source>
</evidence>
<dbReference type="Proteomes" id="UP000001542">
    <property type="component" value="Unassembled WGS sequence"/>
</dbReference>
<reference evidence="1" key="1">
    <citation type="submission" date="2006-10" db="EMBL/GenBank/DDBJ databases">
        <authorList>
            <person name="Amadeo P."/>
            <person name="Zhao Q."/>
            <person name="Wortman J."/>
            <person name="Fraser-Liggett C."/>
            <person name="Carlton J."/>
        </authorList>
    </citation>
    <scope>NUCLEOTIDE SEQUENCE</scope>
    <source>
        <strain evidence="1">G3</strain>
    </source>
</reference>